<evidence type="ECO:0000256" key="2">
    <source>
        <dbReference type="ARBA" id="ARBA00022723"/>
    </source>
</evidence>
<dbReference type="SUPFAM" id="SSF50022">
    <property type="entry name" value="ISP domain"/>
    <property type="match status" value="1"/>
</dbReference>
<dbReference type="SUPFAM" id="SSF51905">
    <property type="entry name" value="FAD/NAD(P)-binding domain"/>
    <property type="match status" value="1"/>
</dbReference>
<dbReference type="GO" id="GO:0005737">
    <property type="term" value="C:cytoplasm"/>
    <property type="evidence" value="ECO:0007669"/>
    <property type="project" value="TreeGrafter"/>
</dbReference>
<dbReference type="GO" id="GO:0046872">
    <property type="term" value="F:metal ion binding"/>
    <property type="evidence" value="ECO:0007669"/>
    <property type="project" value="UniProtKB-KW"/>
</dbReference>
<gene>
    <name evidence="7" type="primary">petC1</name>
    <name evidence="7" type="ORF">BHLFYP23_01014</name>
</gene>
<organism evidence="7">
    <name type="scientific">Blautia hansenii</name>
    <name type="common">Ruminococcus hansenii</name>
    <dbReference type="NCBI Taxonomy" id="1322"/>
    <lineage>
        <taxon>Bacteria</taxon>
        <taxon>Bacillati</taxon>
        <taxon>Bacillota</taxon>
        <taxon>Clostridia</taxon>
        <taxon>Lachnospirales</taxon>
        <taxon>Lachnospiraceae</taxon>
        <taxon>Blautia</taxon>
    </lineage>
</organism>
<dbReference type="EMBL" id="CACRSY010000016">
    <property type="protein sequence ID" value="VYT28260.1"/>
    <property type="molecule type" value="Genomic_DNA"/>
</dbReference>
<evidence type="ECO:0000259" key="6">
    <source>
        <dbReference type="PROSITE" id="PS51296"/>
    </source>
</evidence>
<dbReference type="RefSeq" id="WP_117468220.1">
    <property type="nucleotide sequence ID" value="NZ_CACRSY010000016.1"/>
</dbReference>
<dbReference type="PANTHER" id="PTHR13847">
    <property type="entry name" value="SARCOSINE DEHYDROGENASE-RELATED"/>
    <property type="match status" value="1"/>
</dbReference>
<dbReference type="PROSITE" id="PS51296">
    <property type="entry name" value="RIESKE"/>
    <property type="match status" value="1"/>
</dbReference>
<dbReference type="InterPro" id="IPR017941">
    <property type="entry name" value="Rieske_2Fe-2S"/>
</dbReference>
<dbReference type="InterPro" id="IPR036922">
    <property type="entry name" value="Rieske_2Fe-2S_sf"/>
</dbReference>
<dbReference type="AlphaFoldDB" id="A0A6N2VE97"/>
<dbReference type="Pfam" id="PF01266">
    <property type="entry name" value="DAO"/>
    <property type="match status" value="1"/>
</dbReference>
<dbReference type="Gene3D" id="2.102.10.10">
    <property type="entry name" value="Rieske [2Fe-2S] iron-sulphur domain"/>
    <property type="match status" value="1"/>
</dbReference>
<evidence type="ECO:0000313" key="7">
    <source>
        <dbReference type="EMBL" id="VYT28260.1"/>
    </source>
</evidence>
<dbReference type="GO" id="GO:0004497">
    <property type="term" value="F:monooxygenase activity"/>
    <property type="evidence" value="ECO:0007669"/>
    <property type="project" value="UniProtKB-ARBA"/>
</dbReference>
<protein>
    <submittedName>
        <fullName evidence="7">Cytochrome b6-f complex iron-sulfur subunit 1</fullName>
        <ecNumber evidence="7">1.10.9.1</ecNumber>
    </submittedName>
</protein>
<keyword evidence="1" id="KW-0001">2Fe-2S</keyword>
<keyword evidence="7" id="KW-0560">Oxidoreductase</keyword>
<evidence type="ECO:0000256" key="3">
    <source>
        <dbReference type="ARBA" id="ARBA00023004"/>
    </source>
</evidence>
<dbReference type="GO" id="GO:0051537">
    <property type="term" value="F:2 iron, 2 sulfur cluster binding"/>
    <property type="evidence" value="ECO:0007669"/>
    <property type="project" value="UniProtKB-KW"/>
</dbReference>
<keyword evidence="4" id="KW-0411">Iron-sulfur</keyword>
<dbReference type="Gene3D" id="3.30.9.10">
    <property type="entry name" value="D-Amino Acid Oxidase, subunit A, domain 2"/>
    <property type="match status" value="1"/>
</dbReference>
<dbReference type="PANTHER" id="PTHR13847:SF274">
    <property type="entry name" value="RIESKE 2FE-2S IRON-SULFUR PROTEIN YHFW-RELATED"/>
    <property type="match status" value="1"/>
</dbReference>
<keyword evidence="3" id="KW-0408">Iron</keyword>
<proteinExistence type="predicted"/>
<dbReference type="GO" id="GO:0016020">
    <property type="term" value="C:membrane"/>
    <property type="evidence" value="ECO:0007669"/>
    <property type="project" value="InterPro"/>
</dbReference>
<keyword evidence="2" id="KW-0479">Metal-binding</keyword>
<evidence type="ECO:0000256" key="1">
    <source>
        <dbReference type="ARBA" id="ARBA00022714"/>
    </source>
</evidence>
<dbReference type="Pfam" id="PF00355">
    <property type="entry name" value="Rieske"/>
    <property type="match status" value="1"/>
</dbReference>
<dbReference type="PRINTS" id="PR00162">
    <property type="entry name" value="RIESKE"/>
</dbReference>
<accession>A0A6N2VE97</accession>
<feature type="domain" description="Rieske" evidence="6">
    <location>
        <begin position="393"/>
        <end position="473"/>
    </location>
</feature>
<keyword evidence="5" id="KW-1015">Disulfide bond</keyword>
<dbReference type="Gene3D" id="3.50.50.60">
    <property type="entry name" value="FAD/NAD(P)-binding domain"/>
    <property type="match status" value="1"/>
</dbReference>
<dbReference type="InterPro" id="IPR036188">
    <property type="entry name" value="FAD/NAD-bd_sf"/>
</dbReference>
<evidence type="ECO:0000256" key="5">
    <source>
        <dbReference type="ARBA" id="ARBA00023157"/>
    </source>
</evidence>
<evidence type="ECO:0000256" key="4">
    <source>
        <dbReference type="ARBA" id="ARBA00023014"/>
    </source>
</evidence>
<dbReference type="InterPro" id="IPR006076">
    <property type="entry name" value="FAD-dep_OxRdtase"/>
</dbReference>
<reference evidence="7" key="1">
    <citation type="submission" date="2019-11" db="EMBL/GenBank/DDBJ databases">
        <authorList>
            <person name="Feng L."/>
        </authorList>
    </citation>
    <scope>NUCLEOTIDE SEQUENCE</scope>
    <source>
        <strain evidence="7">BhanseniiLFYP23</strain>
    </source>
</reference>
<dbReference type="GO" id="GO:0016705">
    <property type="term" value="F:oxidoreductase activity, acting on paired donors, with incorporation or reduction of molecular oxygen"/>
    <property type="evidence" value="ECO:0007669"/>
    <property type="project" value="UniProtKB-ARBA"/>
</dbReference>
<dbReference type="EC" id="1.10.9.1" evidence="7"/>
<name>A0A6N2VE97_BLAHA</name>
<dbReference type="InterPro" id="IPR005805">
    <property type="entry name" value="Rieske_Fe-S_prot_C"/>
</dbReference>
<sequence length="473" mass="53382">MKSIWRETCEIEERKSLDENIETEVAVIGAGMTGILAAYYLQREGKDVVVLEAKKIGSGQTQNTTAKVTSQHGLIYHALFKKYGKEKAQQYALANETAIREYQNIITDLQIDCDFEYKNSYIYSKSRKELEAEAKAACLLGLPAALTKEELPLPFPVWGAVEFQNQAQFHPLKFLKAISEKVRVYENTEVERVEGNKIITKQGSVQAEKIIFACHFPFVNFPGMYFARIHQERSYVLALKDAAQVNGMYMGAEKGDYSFRNYGEYLLLGGMGHRTGKNAGSYEALRKAAEKWFPNNQEICHWSAQDCMTLDKIPYIGQYSKENPDWYVATGFQKWGMTTAMTAALIFRDLICGQEVFYKDVFSPSRFSLSNISALLKETGHSIKGLGKRVLFIPGKEAEDILPGQAGVVLYKGKKAGVYKDMEGKIYAVDIRCPHLGCQLEWNAAELSWDCPCHGSRFDYRGNLLNNPAQKNI</sequence>